<dbReference type="Pfam" id="PF01381">
    <property type="entry name" value="HTH_3"/>
    <property type="match status" value="1"/>
</dbReference>
<dbReference type="CDD" id="cd02209">
    <property type="entry name" value="cupin_XRE_C"/>
    <property type="match status" value="1"/>
</dbReference>
<keyword evidence="4" id="KW-1185">Reference proteome</keyword>
<dbReference type="EMBL" id="JJMM01000002">
    <property type="protein sequence ID" value="KDR96615.1"/>
    <property type="molecule type" value="Genomic_DNA"/>
</dbReference>
<name>A0A069RKI5_PEPLI</name>
<dbReference type="PANTHER" id="PTHR46797">
    <property type="entry name" value="HTH-TYPE TRANSCRIPTIONAL REGULATOR"/>
    <property type="match status" value="1"/>
</dbReference>
<evidence type="ECO:0000313" key="3">
    <source>
        <dbReference type="EMBL" id="KDR96615.1"/>
    </source>
</evidence>
<organism evidence="3 4">
    <name type="scientific">Peptoclostridium litorale DSM 5388</name>
    <dbReference type="NCBI Taxonomy" id="1121324"/>
    <lineage>
        <taxon>Bacteria</taxon>
        <taxon>Bacillati</taxon>
        <taxon>Bacillota</taxon>
        <taxon>Clostridia</taxon>
        <taxon>Peptostreptococcales</taxon>
        <taxon>Peptoclostridiaceae</taxon>
        <taxon>Peptoclostridium</taxon>
    </lineage>
</organism>
<dbReference type="CDD" id="cd00093">
    <property type="entry name" value="HTH_XRE"/>
    <property type="match status" value="1"/>
</dbReference>
<comment type="caution">
    <text evidence="3">The sequence shown here is derived from an EMBL/GenBank/DDBJ whole genome shotgun (WGS) entry which is preliminary data.</text>
</comment>
<dbReference type="GO" id="GO:0003700">
    <property type="term" value="F:DNA-binding transcription factor activity"/>
    <property type="evidence" value="ECO:0007669"/>
    <property type="project" value="TreeGrafter"/>
</dbReference>
<dbReference type="PROSITE" id="PS50943">
    <property type="entry name" value="HTH_CROC1"/>
    <property type="match status" value="1"/>
</dbReference>
<dbReference type="RefSeq" id="WP_038261120.1">
    <property type="nucleotide sequence ID" value="NZ_FSRH01000001.1"/>
</dbReference>
<dbReference type="AlphaFoldDB" id="A0A069RKI5"/>
<sequence>MNIDVGSSIKRVRASKKMTLKELSEKTSLSTGFLSQLERGLTSVAVDSLAKIAKALGVEAGYFIGTPAGGDDIVVKSYEKKLFQVEGGRFIHYHLTNSPSKRNMIPKLIEILPGDSREHVKEYQHEGEEFIYVLEGILTLYLKNREYQLYPGDSAHFDSGDIHNWANYTSMTVKIITVNTPNFLREKE</sequence>
<protein>
    <submittedName>
        <fullName evidence="3">Transcriptional regulator, XRE family</fullName>
    </submittedName>
</protein>
<dbReference type="InterPro" id="IPR011051">
    <property type="entry name" value="RmlC_Cupin_sf"/>
</dbReference>
<keyword evidence="1" id="KW-0238">DNA-binding</keyword>
<feature type="domain" description="HTH cro/C1-type" evidence="2">
    <location>
        <begin position="9"/>
        <end position="63"/>
    </location>
</feature>
<dbReference type="STRING" id="1121324.CLIT_2c02210"/>
<accession>A0A069RKI5</accession>
<dbReference type="Proteomes" id="UP000027946">
    <property type="component" value="Unassembled WGS sequence"/>
</dbReference>
<dbReference type="SUPFAM" id="SSF47413">
    <property type="entry name" value="lambda repressor-like DNA-binding domains"/>
    <property type="match status" value="1"/>
</dbReference>
<dbReference type="Gene3D" id="1.10.260.40">
    <property type="entry name" value="lambda repressor-like DNA-binding domains"/>
    <property type="match status" value="1"/>
</dbReference>
<dbReference type="Pfam" id="PF07883">
    <property type="entry name" value="Cupin_2"/>
    <property type="match status" value="1"/>
</dbReference>
<dbReference type="InterPro" id="IPR010982">
    <property type="entry name" value="Lambda_DNA-bd_dom_sf"/>
</dbReference>
<dbReference type="PANTHER" id="PTHR46797:SF25">
    <property type="entry name" value="TRANSCRIPTIONAL REGULATOR"/>
    <property type="match status" value="1"/>
</dbReference>
<dbReference type="eggNOG" id="COG1396">
    <property type="taxonomic scope" value="Bacteria"/>
</dbReference>
<dbReference type="InterPro" id="IPR014710">
    <property type="entry name" value="RmlC-like_jellyroll"/>
</dbReference>
<dbReference type="Gene3D" id="2.60.120.10">
    <property type="entry name" value="Jelly Rolls"/>
    <property type="match status" value="1"/>
</dbReference>
<reference evidence="3 4" key="1">
    <citation type="submission" date="2014-03" db="EMBL/GenBank/DDBJ databases">
        <title>Genome sequence of Clostridium litorale W6, DSM 5388.</title>
        <authorList>
            <person name="Poehlein A."/>
            <person name="Jagirdar A."/>
            <person name="Khonsari B."/>
            <person name="Chibani C.M."/>
            <person name="Gutierrez Gutierrez D.A."/>
            <person name="Davydova E."/>
            <person name="Alghaithi H.S."/>
            <person name="Nair K.P."/>
            <person name="Dhamotharan K."/>
            <person name="Chandran L."/>
            <person name="G W."/>
            <person name="Daniel R."/>
        </authorList>
    </citation>
    <scope>NUCLEOTIDE SEQUENCE [LARGE SCALE GENOMIC DNA]</scope>
    <source>
        <strain evidence="3 4">W6</strain>
    </source>
</reference>
<proteinExistence type="predicted"/>
<dbReference type="eggNOG" id="COG3837">
    <property type="taxonomic scope" value="Bacteria"/>
</dbReference>
<dbReference type="GO" id="GO:0003677">
    <property type="term" value="F:DNA binding"/>
    <property type="evidence" value="ECO:0007669"/>
    <property type="project" value="UniProtKB-KW"/>
</dbReference>
<evidence type="ECO:0000256" key="1">
    <source>
        <dbReference type="ARBA" id="ARBA00023125"/>
    </source>
</evidence>
<dbReference type="OrthoDB" id="9814553at2"/>
<dbReference type="GO" id="GO:0005829">
    <property type="term" value="C:cytosol"/>
    <property type="evidence" value="ECO:0007669"/>
    <property type="project" value="TreeGrafter"/>
</dbReference>
<dbReference type="InterPro" id="IPR050807">
    <property type="entry name" value="TransReg_Diox_bact_type"/>
</dbReference>
<dbReference type="InterPro" id="IPR013096">
    <property type="entry name" value="Cupin_2"/>
</dbReference>
<dbReference type="InterPro" id="IPR001387">
    <property type="entry name" value="Cro/C1-type_HTH"/>
</dbReference>
<evidence type="ECO:0000313" key="4">
    <source>
        <dbReference type="Proteomes" id="UP000027946"/>
    </source>
</evidence>
<dbReference type="SUPFAM" id="SSF51182">
    <property type="entry name" value="RmlC-like cupins"/>
    <property type="match status" value="1"/>
</dbReference>
<dbReference type="SMART" id="SM00530">
    <property type="entry name" value="HTH_XRE"/>
    <property type="match status" value="1"/>
</dbReference>
<gene>
    <name evidence="3" type="ORF">CLIT_2c02210</name>
</gene>
<evidence type="ECO:0000259" key="2">
    <source>
        <dbReference type="PROSITE" id="PS50943"/>
    </source>
</evidence>